<dbReference type="Pfam" id="PF00158">
    <property type="entry name" value="Sigma54_activat"/>
    <property type="match status" value="1"/>
</dbReference>
<dbReference type="CDD" id="cd00130">
    <property type="entry name" value="PAS"/>
    <property type="match status" value="1"/>
</dbReference>
<dbReference type="CDD" id="cd00009">
    <property type="entry name" value="AAA"/>
    <property type="match status" value="1"/>
</dbReference>
<keyword evidence="10" id="KW-1185">Reference proteome</keyword>
<dbReference type="SUPFAM" id="SSF52540">
    <property type="entry name" value="P-loop containing nucleoside triphosphate hydrolases"/>
    <property type="match status" value="1"/>
</dbReference>
<keyword evidence="4" id="KW-0805">Transcription regulation</keyword>
<dbReference type="PANTHER" id="PTHR32071">
    <property type="entry name" value="TRANSCRIPTIONAL REGULATORY PROTEIN"/>
    <property type="match status" value="1"/>
</dbReference>
<evidence type="ECO:0000256" key="6">
    <source>
        <dbReference type="ARBA" id="ARBA00029500"/>
    </source>
</evidence>
<protein>
    <recommendedName>
        <fullName evidence="6">HTH-type transcriptional regulatory protein TyrR</fullName>
    </recommendedName>
</protein>
<dbReference type="PROSITE" id="PS50112">
    <property type="entry name" value="PAS"/>
    <property type="match status" value="1"/>
</dbReference>
<dbReference type="Gene3D" id="3.40.50.300">
    <property type="entry name" value="P-loop containing nucleotide triphosphate hydrolases"/>
    <property type="match status" value="1"/>
</dbReference>
<dbReference type="PROSITE" id="PS00675">
    <property type="entry name" value="SIGMA54_INTERACT_1"/>
    <property type="match status" value="1"/>
</dbReference>
<feature type="domain" description="Sigma-54 factor interaction" evidence="7">
    <location>
        <begin position="143"/>
        <end position="372"/>
    </location>
</feature>
<proteinExistence type="predicted"/>
<dbReference type="SUPFAM" id="SSF55785">
    <property type="entry name" value="PYP-like sensor domain (PAS domain)"/>
    <property type="match status" value="1"/>
</dbReference>
<dbReference type="InterPro" id="IPR030828">
    <property type="entry name" value="HTH_TyrR"/>
</dbReference>
<dbReference type="InterPro" id="IPR002078">
    <property type="entry name" value="Sigma_54_int"/>
</dbReference>
<dbReference type="Gene3D" id="3.30.450.20">
    <property type="entry name" value="PAS domain"/>
    <property type="match status" value="1"/>
</dbReference>
<gene>
    <name evidence="9" type="ORF">MUO14_15150</name>
</gene>
<feature type="domain" description="PAS" evidence="8">
    <location>
        <begin position="10"/>
        <end position="55"/>
    </location>
</feature>
<dbReference type="Pfam" id="PF18024">
    <property type="entry name" value="HTH_50"/>
    <property type="match status" value="1"/>
</dbReference>
<dbReference type="InterPro" id="IPR000014">
    <property type="entry name" value="PAS"/>
</dbReference>
<organism evidence="9 10">
    <name type="scientific">Halobacillus shinanisalinarum</name>
    <dbReference type="NCBI Taxonomy" id="2932258"/>
    <lineage>
        <taxon>Bacteria</taxon>
        <taxon>Bacillati</taxon>
        <taxon>Bacillota</taxon>
        <taxon>Bacilli</taxon>
        <taxon>Bacillales</taxon>
        <taxon>Bacillaceae</taxon>
        <taxon>Halobacillus</taxon>
    </lineage>
</organism>
<evidence type="ECO:0000259" key="7">
    <source>
        <dbReference type="PROSITE" id="PS50045"/>
    </source>
</evidence>
<dbReference type="PANTHER" id="PTHR32071:SF57">
    <property type="entry name" value="C4-DICARBOXYLATE TRANSPORT TRANSCRIPTIONAL REGULATORY PROTEIN DCTD"/>
    <property type="match status" value="1"/>
</dbReference>
<evidence type="ECO:0000256" key="2">
    <source>
        <dbReference type="ARBA" id="ARBA00022797"/>
    </source>
</evidence>
<dbReference type="RefSeq" id="WP_244751461.1">
    <property type="nucleotide sequence ID" value="NZ_CP095074.1"/>
</dbReference>
<dbReference type="InterPro" id="IPR058031">
    <property type="entry name" value="AAA_lid_NorR"/>
</dbReference>
<dbReference type="Gene3D" id="1.10.8.60">
    <property type="match status" value="1"/>
</dbReference>
<evidence type="ECO:0000256" key="3">
    <source>
        <dbReference type="ARBA" id="ARBA00022840"/>
    </source>
</evidence>
<name>A0ABY4GVV0_9BACI</name>
<evidence type="ECO:0000313" key="10">
    <source>
        <dbReference type="Proteomes" id="UP000831880"/>
    </source>
</evidence>
<keyword evidence="2" id="KW-0058">Aromatic hydrocarbons catabolism</keyword>
<reference evidence="9 10" key="1">
    <citation type="submission" date="2022-04" db="EMBL/GenBank/DDBJ databases">
        <title>Halobacillus sp. isolated from saltern.</title>
        <authorList>
            <person name="Won M."/>
            <person name="Lee C.-M."/>
            <person name="Woen H.-Y."/>
            <person name="Kwon S.-W."/>
        </authorList>
    </citation>
    <scope>NUCLEOTIDE SEQUENCE [LARGE SCALE GENOMIC DNA]</scope>
    <source>
        <strain evidence="9 10">SSTM10-2</strain>
    </source>
</reference>
<evidence type="ECO:0000313" key="9">
    <source>
        <dbReference type="EMBL" id="UOQ91850.1"/>
    </source>
</evidence>
<evidence type="ECO:0000259" key="8">
    <source>
        <dbReference type="PROSITE" id="PS50112"/>
    </source>
</evidence>
<dbReference type="PROSITE" id="PS50045">
    <property type="entry name" value="SIGMA54_INTERACT_4"/>
    <property type="match status" value="1"/>
</dbReference>
<dbReference type="Pfam" id="PF08448">
    <property type="entry name" value="PAS_4"/>
    <property type="match status" value="1"/>
</dbReference>
<keyword evidence="3" id="KW-0067">ATP-binding</keyword>
<dbReference type="InterPro" id="IPR035965">
    <property type="entry name" value="PAS-like_dom_sf"/>
</dbReference>
<keyword evidence="1" id="KW-0547">Nucleotide-binding</keyword>
<dbReference type="InterPro" id="IPR013656">
    <property type="entry name" value="PAS_4"/>
</dbReference>
<dbReference type="InterPro" id="IPR003593">
    <property type="entry name" value="AAA+_ATPase"/>
</dbReference>
<evidence type="ECO:0000256" key="5">
    <source>
        <dbReference type="ARBA" id="ARBA00023163"/>
    </source>
</evidence>
<dbReference type="NCBIfam" id="TIGR00229">
    <property type="entry name" value="sensory_box"/>
    <property type="match status" value="1"/>
</dbReference>
<accession>A0ABY4GVV0</accession>
<dbReference type="Pfam" id="PF25601">
    <property type="entry name" value="AAA_lid_14"/>
    <property type="match status" value="1"/>
</dbReference>
<evidence type="ECO:0000256" key="1">
    <source>
        <dbReference type="ARBA" id="ARBA00022741"/>
    </source>
</evidence>
<dbReference type="EMBL" id="CP095074">
    <property type="protein sequence ID" value="UOQ91850.1"/>
    <property type="molecule type" value="Genomic_DNA"/>
</dbReference>
<evidence type="ECO:0000256" key="4">
    <source>
        <dbReference type="ARBA" id="ARBA00023015"/>
    </source>
</evidence>
<dbReference type="InterPro" id="IPR027417">
    <property type="entry name" value="P-loop_NTPase"/>
</dbReference>
<dbReference type="InterPro" id="IPR025662">
    <property type="entry name" value="Sigma_54_int_dom_ATP-bd_1"/>
</dbReference>
<dbReference type="SMART" id="SM00091">
    <property type="entry name" value="PAS"/>
    <property type="match status" value="1"/>
</dbReference>
<dbReference type="InterPro" id="IPR025944">
    <property type="entry name" value="Sigma_54_int_dom_CS"/>
</dbReference>
<dbReference type="SMART" id="SM00382">
    <property type="entry name" value="AAA"/>
    <property type="match status" value="1"/>
</dbReference>
<keyword evidence="5" id="KW-0804">Transcription</keyword>
<dbReference type="PROSITE" id="PS00688">
    <property type="entry name" value="SIGMA54_INTERACT_3"/>
    <property type="match status" value="1"/>
</dbReference>
<sequence length="452" mass="51005">MFSNYVDNLDVETLIKILDYSSDEIFVLDGDMKIIYVNDACKKHYGLNKEDVIGKLSKELVEEGYWTPSIFPEVFEKKVPISVKQTTVLGAELLTSAIPISNEQNEVELVVTTAREIQSYKMLNAKDNFPIQSERKEDQSANIITNNEKMKNILKMSQKVAVTNSNILILGESGTGKGMIAQHIHKNSRRSNGPFLTINCAAIPADLIESELFGYTPGAFTGANRSGKTGLLEAVDGGTLFLDEVGEMPLSLQAKMLQVIQDKKFIPLGGHKEKKVNVRILAATNRNLADMVKKQTFREDLFYRLNVVDIKMPSLRERREDIIPITYHFLYKFNRIYEVNKLISEDCLELLSHYSWPGNVRQLENLVEKLIIISGDVVGVQDIPEGIYTEGKKVGEPPPSSLNEAVELAKKEMVERSYKQHKSSRKVAKELQISQTQASKLIRQYCRDLQGN</sequence>
<dbReference type="Gene3D" id="1.10.10.60">
    <property type="entry name" value="Homeodomain-like"/>
    <property type="match status" value="1"/>
</dbReference>
<dbReference type="Proteomes" id="UP000831880">
    <property type="component" value="Chromosome"/>
</dbReference>